<dbReference type="Proteomes" id="UP000431826">
    <property type="component" value="Unassembled WGS sequence"/>
</dbReference>
<evidence type="ECO:0000256" key="1">
    <source>
        <dbReference type="SAM" id="MobiDB-lite"/>
    </source>
</evidence>
<reference evidence="2 3" key="1">
    <citation type="submission" date="2019-12" db="EMBL/GenBank/DDBJ databases">
        <title>Whole genome shotgun sequence of Streptomyces tubercidicus NBRC 13090.</title>
        <authorList>
            <person name="Ichikawa N."/>
            <person name="Kimura A."/>
            <person name="Kitahashi Y."/>
            <person name="Komaki H."/>
            <person name="Tamura T."/>
        </authorList>
    </citation>
    <scope>NUCLEOTIDE SEQUENCE [LARGE SCALE GENOMIC DNA]</scope>
    <source>
        <strain evidence="2 3">NBRC 13090</strain>
    </source>
</reference>
<feature type="region of interest" description="Disordered" evidence="1">
    <location>
        <begin position="46"/>
        <end position="99"/>
    </location>
</feature>
<evidence type="ECO:0000313" key="3">
    <source>
        <dbReference type="Proteomes" id="UP000431826"/>
    </source>
</evidence>
<sequence>MTGRLRRNSIQGPSGTAIRAPTARPAAASIATWAGPQCSTRTAIREYAPKPSPDPYELTAYAAHNHPNRRPSDRLPAIPIAPAPAAPAPSPRRSDPTTP</sequence>
<accession>A0A640UJR9</accession>
<proteinExistence type="predicted"/>
<name>A0A640UJR9_9ACTN</name>
<dbReference type="EMBL" id="BLIR01000001">
    <property type="protein sequence ID" value="GFE35562.1"/>
    <property type="molecule type" value="Genomic_DNA"/>
</dbReference>
<keyword evidence="3" id="KW-1185">Reference proteome</keyword>
<protein>
    <submittedName>
        <fullName evidence="2">Uncharacterized protein</fullName>
    </submittedName>
</protein>
<evidence type="ECO:0000313" key="2">
    <source>
        <dbReference type="EMBL" id="GFE35562.1"/>
    </source>
</evidence>
<dbReference type="AlphaFoldDB" id="A0A640UJR9"/>
<organism evidence="2 3">
    <name type="scientific">Streptomyces tubercidicus</name>
    <dbReference type="NCBI Taxonomy" id="47759"/>
    <lineage>
        <taxon>Bacteria</taxon>
        <taxon>Bacillati</taxon>
        <taxon>Actinomycetota</taxon>
        <taxon>Actinomycetes</taxon>
        <taxon>Kitasatosporales</taxon>
        <taxon>Streptomycetaceae</taxon>
        <taxon>Streptomyces</taxon>
    </lineage>
</organism>
<gene>
    <name evidence="2" type="ORF">Stube_02350</name>
</gene>
<comment type="caution">
    <text evidence="2">The sequence shown here is derived from an EMBL/GenBank/DDBJ whole genome shotgun (WGS) entry which is preliminary data.</text>
</comment>
<feature type="region of interest" description="Disordered" evidence="1">
    <location>
        <begin position="1"/>
        <end position="23"/>
    </location>
</feature>
<feature type="compositionally biased region" description="Pro residues" evidence="1">
    <location>
        <begin position="79"/>
        <end position="90"/>
    </location>
</feature>